<dbReference type="InterPro" id="IPR041677">
    <property type="entry name" value="DNA2/NAM7_AAA_11"/>
</dbReference>
<evidence type="ECO:0000313" key="8">
    <source>
        <dbReference type="Proteomes" id="UP001190700"/>
    </source>
</evidence>
<evidence type="ECO:0000259" key="5">
    <source>
        <dbReference type="Pfam" id="PF13086"/>
    </source>
</evidence>
<evidence type="ECO:0000313" key="7">
    <source>
        <dbReference type="EMBL" id="KAK3238489.1"/>
    </source>
</evidence>
<dbReference type="AlphaFoldDB" id="A0AAE0BMM9"/>
<comment type="caution">
    <text evidence="7">The sequence shown here is derived from an EMBL/GenBank/DDBJ whole genome shotgun (WGS) entry which is preliminary data.</text>
</comment>
<dbReference type="InterPro" id="IPR045055">
    <property type="entry name" value="DNA2/NAM7-like"/>
</dbReference>
<dbReference type="PANTHER" id="PTHR10887:SF495">
    <property type="entry name" value="HELICASE SENATAXIN ISOFORM X1-RELATED"/>
    <property type="match status" value="1"/>
</dbReference>
<dbReference type="Proteomes" id="UP001190700">
    <property type="component" value="Unassembled WGS sequence"/>
</dbReference>
<protein>
    <recommendedName>
        <fullName evidence="9">DNA2/NAM7 helicase-like C-terminal domain-containing protein</fullName>
    </recommendedName>
</protein>
<dbReference type="Pfam" id="PF13086">
    <property type="entry name" value="AAA_11"/>
    <property type="match status" value="1"/>
</dbReference>
<evidence type="ECO:0000256" key="4">
    <source>
        <dbReference type="ARBA" id="ARBA00022840"/>
    </source>
</evidence>
<evidence type="ECO:0000256" key="3">
    <source>
        <dbReference type="ARBA" id="ARBA00022806"/>
    </source>
</evidence>
<evidence type="ECO:0008006" key="9">
    <source>
        <dbReference type="Google" id="ProtNLM"/>
    </source>
</evidence>
<dbReference type="FunFam" id="3.40.50.300:FF:000326">
    <property type="entry name" value="P-loop containing nucleoside triphosphate hydrolase"/>
    <property type="match status" value="1"/>
</dbReference>
<dbReference type="GO" id="GO:0016787">
    <property type="term" value="F:hydrolase activity"/>
    <property type="evidence" value="ECO:0007669"/>
    <property type="project" value="UniProtKB-KW"/>
</dbReference>
<keyword evidence="2" id="KW-0378">Hydrolase</keyword>
<dbReference type="GO" id="GO:0005524">
    <property type="term" value="F:ATP binding"/>
    <property type="evidence" value="ECO:0007669"/>
    <property type="project" value="UniProtKB-KW"/>
</dbReference>
<dbReference type="InterPro" id="IPR047187">
    <property type="entry name" value="SF1_C_Upf1"/>
</dbReference>
<keyword evidence="1" id="KW-0547">Nucleotide-binding</keyword>
<evidence type="ECO:0000259" key="6">
    <source>
        <dbReference type="Pfam" id="PF13087"/>
    </source>
</evidence>
<keyword evidence="4" id="KW-0067">ATP-binding</keyword>
<feature type="domain" description="DNA2/NAM7 helicase helicase" evidence="5">
    <location>
        <begin position="11"/>
        <end position="53"/>
    </location>
</feature>
<dbReference type="GO" id="GO:0004386">
    <property type="term" value="F:helicase activity"/>
    <property type="evidence" value="ECO:0007669"/>
    <property type="project" value="UniProtKB-KW"/>
</dbReference>
<dbReference type="PANTHER" id="PTHR10887">
    <property type="entry name" value="DNA2/NAM7 HELICASE FAMILY"/>
    <property type="match status" value="1"/>
</dbReference>
<organism evidence="7 8">
    <name type="scientific">Cymbomonas tetramitiformis</name>
    <dbReference type="NCBI Taxonomy" id="36881"/>
    <lineage>
        <taxon>Eukaryota</taxon>
        <taxon>Viridiplantae</taxon>
        <taxon>Chlorophyta</taxon>
        <taxon>Pyramimonadophyceae</taxon>
        <taxon>Pyramimonadales</taxon>
        <taxon>Pyramimonadaceae</taxon>
        <taxon>Cymbomonas</taxon>
    </lineage>
</organism>
<gene>
    <name evidence="7" type="ORF">CYMTET_51505</name>
</gene>
<dbReference type="GO" id="GO:0005694">
    <property type="term" value="C:chromosome"/>
    <property type="evidence" value="ECO:0007669"/>
    <property type="project" value="UniProtKB-ARBA"/>
</dbReference>
<dbReference type="InterPro" id="IPR027417">
    <property type="entry name" value="P-loop_NTPase"/>
</dbReference>
<dbReference type="InterPro" id="IPR041679">
    <property type="entry name" value="DNA2/NAM7-like_C"/>
</dbReference>
<name>A0AAE0BMM9_9CHLO</name>
<accession>A0AAE0BMM9</accession>
<dbReference type="SUPFAM" id="SSF52540">
    <property type="entry name" value="P-loop containing nucleoside triphosphate hydrolases"/>
    <property type="match status" value="1"/>
</dbReference>
<dbReference type="CDD" id="cd18808">
    <property type="entry name" value="SF1_C_Upf1"/>
    <property type="match status" value="1"/>
</dbReference>
<sequence length="294" mass="31386">MAVPGKLQAGAVVVDEAGQAGEAETLLAVRAARPGCCLLVGDPAQLPATVLSRTAGPQGLGRSLLERVAAGRGGCAMLQRQYRMHPEISRVPNRLFYEGRLQDAEACWGRSEESVQWMPNVDGALRAMALVDVADGVEEPSGTSRRNEREAELAVRIAAHVWRSGQALEKDIGVITFYAAQAALLQQKLKAAGLAGVKAATVDSFQGSENRVIILSCVRADGTGVGFLRDARRLNVALTRAQATLVVLANVAALMRGVRDSGHHGEHVSHMVEDLRARHLHVSSHDVWAQLGMT</sequence>
<dbReference type="Gene3D" id="3.40.50.300">
    <property type="entry name" value="P-loop containing nucleotide triphosphate hydrolases"/>
    <property type="match status" value="2"/>
</dbReference>
<dbReference type="EMBL" id="LGRX02034197">
    <property type="protein sequence ID" value="KAK3238489.1"/>
    <property type="molecule type" value="Genomic_DNA"/>
</dbReference>
<feature type="domain" description="DNA2/NAM7 helicase-like C-terminal" evidence="6">
    <location>
        <begin position="61"/>
        <end position="250"/>
    </location>
</feature>
<evidence type="ECO:0000256" key="1">
    <source>
        <dbReference type="ARBA" id="ARBA00022741"/>
    </source>
</evidence>
<dbReference type="Pfam" id="PF13087">
    <property type="entry name" value="AAA_12"/>
    <property type="match status" value="1"/>
</dbReference>
<evidence type="ECO:0000256" key="2">
    <source>
        <dbReference type="ARBA" id="ARBA00022801"/>
    </source>
</evidence>
<keyword evidence="3" id="KW-0347">Helicase</keyword>
<reference evidence="7 8" key="1">
    <citation type="journal article" date="2015" name="Genome Biol. Evol.">
        <title>Comparative Genomics of a Bacterivorous Green Alga Reveals Evolutionary Causalities and Consequences of Phago-Mixotrophic Mode of Nutrition.</title>
        <authorList>
            <person name="Burns J.A."/>
            <person name="Paasch A."/>
            <person name="Narechania A."/>
            <person name="Kim E."/>
        </authorList>
    </citation>
    <scope>NUCLEOTIDE SEQUENCE [LARGE SCALE GENOMIC DNA]</scope>
    <source>
        <strain evidence="7 8">PLY_AMNH</strain>
    </source>
</reference>
<keyword evidence="8" id="KW-1185">Reference proteome</keyword>
<proteinExistence type="predicted"/>